<evidence type="ECO:0000313" key="11">
    <source>
        <dbReference type="Proteomes" id="UP000010366"/>
    </source>
</evidence>
<dbReference type="InterPro" id="IPR003010">
    <property type="entry name" value="C-N_Hydrolase"/>
</dbReference>
<comment type="function">
    <text evidence="8">Catalyzes the phospholipid dependent N-acylation of the N-terminal cysteine of apolipoprotein, the last step in lipoprotein maturation.</text>
</comment>
<keyword evidence="4 8" id="KW-0812">Transmembrane</keyword>
<comment type="subcellular location">
    <subcellularLocation>
        <location evidence="1 8">Cell membrane</location>
        <topology evidence="1 8">Multi-pass membrane protein</topology>
    </subcellularLocation>
</comment>
<evidence type="ECO:0000256" key="2">
    <source>
        <dbReference type="ARBA" id="ARBA00022475"/>
    </source>
</evidence>
<dbReference type="EC" id="2.3.1.269" evidence="8"/>
<dbReference type="PANTHER" id="PTHR38686">
    <property type="entry name" value="APOLIPOPROTEIN N-ACYLTRANSFERASE"/>
    <property type="match status" value="1"/>
</dbReference>
<protein>
    <recommendedName>
        <fullName evidence="8">Apolipoprotein N-acyltransferase</fullName>
        <shortName evidence="8">ALP N-acyltransferase</shortName>
        <ecNumber evidence="8">2.3.1.269</ecNumber>
    </recommendedName>
</protein>
<feature type="transmembrane region" description="Helical" evidence="8">
    <location>
        <begin position="79"/>
        <end position="98"/>
    </location>
</feature>
<dbReference type="EMBL" id="CP003600">
    <property type="protein sequence ID" value="AFY93487.1"/>
    <property type="molecule type" value="Genomic_DNA"/>
</dbReference>
<dbReference type="Proteomes" id="UP000010366">
    <property type="component" value="Chromosome"/>
</dbReference>
<dbReference type="GO" id="GO:0016410">
    <property type="term" value="F:N-acyltransferase activity"/>
    <property type="evidence" value="ECO:0007669"/>
    <property type="project" value="UniProtKB-UniRule"/>
</dbReference>
<gene>
    <name evidence="8" type="primary">lnt</name>
    <name evidence="10" type="ORF">Cha6605_2429</name>
</gene>
<dbReference type="HAMAP" id="MF_01148">
    <property type="entry name" value="Lnt"/>
    <property type="match status" value="1"/>
</dbReference>
<feature type="transmembrane region" description="Helical" evidence="8">
    <location>
        <begin position="110"/>
        <end position="143"/>
    </location>
</feature>
<evidence type="ECO:0000256" key="8">
    <source>
        <dbReference type="HAMAP-Rule" id="MF_01148"/>
    </source>
</evidence>
<dbReference type="Gene3D" id="3.60.110.10">
    <property type="entry name" value="Carbon-nitrogen hydrolase"/>
    <property type="match status" value="1"/>
</dbReference>
<organism evidence="10 11">
    <name type="scientific">Chamaesiphon minutus (strain ATCC 27169 / PCC 6605)</name>
    <dbReference type="NCBI Taxonomy" id="1173020"/>
    <lineage>
        <taxon>Bacteria</taxon>
        <taxon>Bacillati</taxon>
        <taxon>Cyanobacteriota</taxon>
        <taxon>Cyanophyceae</taxon>
        <taxon>Gomontiellales</taxon>
        <taxon>Chamaesiphonaceae</taxon>
        <taxon>Chamaesiphon</taxon>
    </lineage>
</organism>
<dbReference type="PATRIC" id="fig|1173020.3.peg.2763"/>
<feature type="transmembrane region" description="Helical" evidence="8">
    <location>
        <begin position="39"/>
        <end position="72"/>
    </location>
</feature>
<dbReference type="NCBIfam" id="TIGR00546">
    <property type="entry name" value="lnt"/>
    <property type="match status" value="1"/>
</dbReference>
<proteinExistence type="inferred from homology"/>
<keyword evidence="10" id="KW-0449">Lipoprotein</keyword>
<comment type="pathway">
    <text evidence="8">Protein modification; lipoprotein biosynthesis (N-acyl transfer).</text>
</comment>
<dbReference type="Pfam" id="PF20154">
    <property type="entry name" value="LNT_N"/>
    <property type="match status" value="1"/>
</dbReference>
<evidence type="ECO:0000313" key="10">
    <source>
        <dbReference type="EMBL" id="AFY93487.1"/>
    </source>
</evidence>
<comment type="caution">
    <text evidence="8">Lacks conserved residue(s) required for the propagation of feature annotation.</text>
</comment>
<comment type="similarity">
    <text evidence="8">Belongs to the CN hydrolase family. Apolipoprotein N-acyltransferase subfamily.</text>
</comment>
<evidence type="ECO:0000256" key="5">
    <source>
        <dbReference type="ARBA" id="ARBA00022989"/>
    </source>
</evidence>
<feature type="transmembrane region" description="Helical" evidence="8">
    <location>
        <begin position="240"/>
        <end position="258"/>
    </location>
</feature>
<sequence length="553" mass="61408">MRLSVLTCVPAPLHPLPSTLSMLLPFRDRINQSQLFKIGIVLGSGVLMGMTFAPVEAWYLAWVAIAPLWYLLCQRDGSLVYGLGWGVGCYGLALSWIFGIHPMTWMGVPYLASLGIATFCLTFITLWGASLVTLWSLGLRFIYTSKQQLNPFVRVILGTSLWCGLEELYSLTDLWWSPIAMTQSPHNLAILHLGQLSGPTTITGAIVFINGLIAEGCLIINRDSHAERLCQRSNRKLRLAWPYFGTAIASIIIFHSFGSNLAARPLLQQAESAIKIGIIQGNVGNEVRHYRSGYDLAMENYTKGYIDLAEQGVAAVVTPETAFPYRESQIQNTPFYRTILDKKVIAFLGGFGEVGNKITNSILTIDGAGQIVSRYDKWKLVPLGEYIPFEQYLGKLIDTISPLEAHLLAGKFAPIVNTPLGNFIFGICYDSAYPEHFRRQAQTGELIITASNDAHYGAGMPAQHHALDLMRAIETDRWTVRASNTGYSAVIDPHGRTQWISKLNEFAAHTHRVYRQNTQTLYVRYGNWLTPLLFAIGSILFFKSTSSAKSSNS</sequence>
<evidence type="ECO:0000259" key="9">
    <source>
        <dbReference type="PROSITE" id="PS50263"/>
    </source>
</evidence>
<dbReference type="InterPro" id="IPR036526">
    <property type="entry name" value="C-N_Hydrolase_sf"/>
</dbReference>
<feature type="domain" description="CN hydrolase" evidence="9">
    <location>
        <begin position="274"/>
        <end position="519"/>
    </location>
</feature>
<evidence type="ECO:0000256" key="3">
    <source>
        <dbReference type="ARBA" id="ARBA00022679"/>
    </source>
</evidence>
<evidence type="ECO:0000256" key="4">
    <source>
        <dbReference type="ARBA" id="ARBA00022692"/>
    </source>
</evidence>
<reference evidence="10 11" key="1">
    <citation type="submission" date="2012-05" db="EMBL/GenBank/DDBJ databases">
        <title>Finished chromosome of genome of Chamaesiphon sp. PCC 6605.</title>
        <authorList>
            <consortium name="US DOE Joint Genome Institute"/>
            <person name="Gugger M."/>
            <person name="Coursin T."/>
            <person name="Rippka R."/>
            <person name="Tandeau De Marsac N."/>
            <person name="Huntemann M."/>
            <person name="Wei C.-L."/>
            <person name="Han J."/>
            <person name="Detter J.C."/>
            <person name="Han C."/>
            <person name="Tapia R."/>
            <person name="Chen A."/>
            <person name="Kyrpides N."/>
            <person name="Mavromatis K."/>
            <person name="Markowitz V."/>
            <person name="Szeto E."/>
            <person name="Ivanova N."/>
            <person name="Pagani I."/>
            <person name="Pati A."/>
            <person name="Goodwin L."/>
            <person name="Nordberg H.P."/>
            <person name="Cantor M.N."/>
            <person name="Hua S.X."/>
            <person name="Woyke T."/>
            <person name="Kerfeld C.A."/>
        </authorList>
    </citation>
    <scope>NUCLEOTIDE SEQUENCE [LARGE SCALE GENOMIC DNA]</scope>
    <source>
        <strain evidence="11">ATCC 27169 / PCC 6605</strain>
    </source>
</reference>
<dbReference type="eggNOG" id="COG0815">
    <property type="taxonomic scope" value="Bacteria"/>
</dbReference>
<dbReference type="STRING" id="1173020.Cha6605_2429"/>
<name>K9UED8_CHAP6</name>
<dbReference type="HOGENOM" id="CLU_019563_1_0_3"/>
<comment type="catalytic activity">
    <reaction evidence="8">
        <text>N-terminal S-1,2-diacyl-sn-glyceryl-L-cysteinyl-[lipoprotein] + a glycerophospholipid = N-acyl-S-1,2-diacyl-sn-glyceryl-L-cysteinyl-[lipoprotein] + a 2-acyl-sn-glycero-3-phospholipid + H(+)</text>
        <dbReference type="Rhea" id="RHEA:48228"/>
        <dbReference type="Rhea" id="RHEA-COMP:14681"/>
        <dbReference type="Rhea" id="RHEA-COMP:14684"/>
        <dbReference type="ChEBI" id="CHEBI:15378"/>
        <dbReference type="ChEBI" id="CHEBI:136912"/>
        <dbReference type="ChEBI" id="CHEBI:140656"/>
        <dbReference type="ChEBI" id="CHEBI:140657"/>
        <dbReference type="ChEBI" id="CHEBI:140660"/>
        <dbReference type="EC" id="2.3.1.269"/>
    </reaction>
</comment>
<dbReference type="KEGG" id="cmp:Cha6605_2429"/>
<evidence type="ECO:0000256" key="6">
    <source>
        <dbReference type="ARBA" id="ARBA00023136"/>
    </source>
</evidence>
<accession>K9UED8</accession>
<keyword evidence="6 8" id="KW-0472">Membrane</keyword>
<dbReference type="PROSITE" id="PS50263">
    <property type="entry name" value="CN_HYDROLASE"/>
    <property type="match status" value="1"/>
</dbReference>
<dbReference type="CDD" id="cd07571">
    <property type="entry name" value="ALP_N-acyl_transferase"/>
    <property type="match status" value="1"/>
</dbReference>
<keyword evidence="11" id="KW-1185">Reference proteome</keyword>
<evidence type="ECO:0000256" key="1">
    <source>
        <dbReference type="ARBA" id="ARBA00004651"/>
    </source>
</evidence>
<dbReference type="GO" id="GO:0005886">
    <property type="term" value="C:plasma membrane"/>
    <property type="evidence" value="ECO:0007669"/>
    <property type="project" value="UniProtKB-SubCell"/>
</dbReference>
<dbReference type="InterPro" id="IPR004563">
    <property type="entry name" value="Apolipo_AcylTrfase"/>
</dbReference>
<evidence type="ECO:0000256" key="7">
    <source>
        <dbReference type="ARBA" id="ARBA00023315"/>
    </source>
</evidence>
<keyword evidence="5 8" id="KW-1133">Transmembrane helix</keyword>
<dbReference type="Pfam" id="PF00795">
    <property type="entry name" value="CN_hydrolase"/>
    <property type="match status" value="1"/>
</dbReference>
<keyword evidence="7 8" id="KW-0012">Acyltransferase</keyword>
<dbReference type="PANTHER" id="PTHR38686:SF1">
    <property type="entry name" value="APOLIPOPROTEIN N-ACYLTRANSFERASE"/>
    <property type="match status" value="1"/>
</dbReference>
<dbReference type="UniPathway" id="UPA00666"/>
<keyword evidence="2 8" id="KW-1003">Cell membrane</keyword>
<dbReference type="AlphaFoldDB" id="K9UED8"/>
<keyword evidence="3 8" id="KW-0808">Transferase</keyword>
<dbReference type="SUPFAM" id="SSF56317">
    <property type="entry name" value="Carbon-nitrogen hydrolase"/>
    <property type="match status" value="1"/>
</dbReference>
<dbReference type="InterPro" id="IPR045378">
    <property type="entry name" value="LNT_N"/>
</dbReference>
<dbReference type="GO" id="GO:0042158">
    <property type="term" value="P:lipoprotein biosynthetic process"/>
    <property type="evidence" value="ECO:0007669"/>
    <property type="project" value="UniProtKB-UniRule"/>
</dbReference>